<dbReference type="GO" id="GO:0046872">
    <property type="term" value="F:metal ion binding"/>
    <property type="evidence" value="ECO:0007669"/>
    <property type="project" value="UniProtKB-KW"/>
</dbReference>
<dbReference type="SUPFAM" id="SSF54593">
    <property type="entry name" value="Glyoxalase/Bleomycin resistance protein/Dihydroxybiphenyl dioxygenase"/>
    <property type="match status" value="1"/>
</dbReference>
<evidence type="ECO:0000259" key="3">
    <source>
        <dbReference type="PROSITE" id="PS51819"/>
    </source>
</evidence>
<gene>
    <name evidence="4" type="ORF">HY618_03405</name>
</gene>
<proteinExistence type="predicted"/>
<feature type="domain" description="VOC" evidence="3">
    <location>
        <begin position="4"/>
        <end position="65"/>
    </location>
</feature>
<evidence type="ECO:0000313" key="5">
    <source>
        <dbReference type="Proteomes" id="UP000752292"/>
    </source>
</evidence>
<evidence type="ECO:0000256" key="2">
    <source>
        <dbReference type="SAM" id="MobiDB-lite"/>
    </source>
</evidence>
<dbReference type="EMBL" id="JACQRX010000150">
    <property type="protein sequence ID" value="MBI4251483.1"/>
    <property type="molecule type" value="Genomic_DNA"/>
</dbReference>
<dbReference type="Pfam" id="PF22677">
    <property type="entry name" value="Ble-like_N"/>
    <property type="match status" value="1"/>
</dbReference>
<comment type="caution">
    <text evidence="4">The sequence shown here is derived from an EMBL/GenBank/DDBJ whole genome shotgun (WGS) entry which is preliminary data.</text>
</comment>
<dbReference type="PROSITE" id="PS51819">
    <property type="entry name" value="VOC"/>
    <property type="match status" value="1"/>
</dbReference>
<dbReference type="InterPro" id="IPR029068">
    <property type="entry name" value="Glyas_Bleomycin-R_OHBP_Dase"/>
</dbReference>
<dbReference type="Proteomes" id="UP000752292">
    <property type="component" value="Unassembled WGS sequence"/>
</dbReference>
<dbReference type="Gene3D" id="3.10.180.10">
    <property type="entry name" value="2,3-Dihydroxybiphenyl 1,2-Dioxygenase, domain 1"/>
    <property type="match status" value="1"/>
</dbReference>
<keyword evidence="1" id="KW-0479">Metal-binding</keyword>
<sequence length="65" mass="6774">MLRGMHHVSIAVDDLEKARAFYGGVLGLAEIPRPVLPNPGRWFQAGGVPAPPDGPRGGGEGPPHP</sequence>
<reference evidence="4" key="1">
    <citation type="submission" date="2020-07" db="EMBL/GenBank/DDBJ databases">
        <title>Huge and variable diversity of episymbiotic CPR bacteria and DPANN archaea in groundwater ecosystems.</title>
        <authorList>
            <person name="He C.Y."/>
            <person name="Keren R."/>
            <person name="Whittaker M."/>
            <person name="Farag I.F."/>
            <person name="Doudna J."/>
            <person name="Cate J.H.D."/>
            <person name="Banfield J.F."/>
        </authorList>
    </citation>
    <scope>NUCLEOTIDE SEQUENCE</scope>
    <source>
        <strain evidence="4">NC_groundwater_1370_Ag_S-0.2um_69_93</strain>
    </source>
</reference>
<dbReference type="AlphaFoldDB" id="A0A933E8X3"/>
<feature type="non-terminal residue" evidence="4">
    <location>
        <position position="65"/>
    </location>
</feature>
<dbReference type="GO" id="GO:0004462">
    <property type="term" value="F:lactoylglutathione lyase activity"/>
    <property type="evidence" value="ECO:0007669"/>
    <property type="project" value="InterPro"/>
</dbReference>
<dbReference type="InterPro" id="IPR018146">
    <property type="entry name" value="Glyoxalase_1_CS"/>
</dbReference>
<feature type="region of interest" description="Disordered" evidence="2">
    <location>
        <begin position="40"/>
        <end position="65"/>
    </location>
</feature>
<organism evidence="4 5">
    <name type="scientific">Tectimicrobiota bacterium</name>
    <dbReference type="NCBI Taxonomy" id="2528274"/>
    <lineage>
        <taxon>Bacteria</taxon>
        <taxon>Pseudomonadati</taxon>
        <taxon>Nitrospinota/Tectimicrobiota group</taxon>
        <taxon>Candidatus Tectimicrobiota</taxon>
    </lineage>
</organism>
<dbReference type="InterPro" id="IPR053863">
    <property type="entry name" value="Glyoxy/Ble-like_N"/>
</dbReference>
<name>A0A933E8X3_UNCTE</name>
<dbReference type="InterPro" id="IPR037523">
    <property type="entry name" value="VOC_core"/>
</dbReference>
<evidence type="ECO:0000313" key="4">
    <source>
        <dbReference type="EMBL" id="MBI4251483.1"/>
    </source>
</evidence>
<accession>A0A933E8X3</accession>
<protein>
    <submittedName>
        <fullName evidence="4">VOC family protein</fullName>
    </submittedName>
</protein>
<dbReference type="PROSITE" id="PS00934">
    <property type="entry name" value="GLYOXALASE_I_1"/>
    <property type="match status" value="1"/>
</dbReference>
<evidence type="ECO:0000256" key="1">
    <source>
        <dbReference type="ARBA" id="ARBA00022723"/>
    </source>
</evidence>
<feature type="compositionally biased region" description="Gly residues" evidence="2">
    <location>
        <begin position="55"/>
        <end position="65"/>
    </location>
</feature>